<proteinExistence type="predicted"/>
<accession>A0A2P2PJ55</accession>
<evidence type="ECO:0000313" key="2">
    <source>
        <dbReference type="EMBL" id="MBX54699.1"/>
    </source>
</evidence>
<feature type="chain" id="PRO_5015188564" evidence="1">
    <location>
        <begin position="25"/>
        <end position="58"/>
    </location>
</feature>
<evidence type="ECO:0000256" key="1">
    <source>
        <dbReference type="SAM" id="SignalP"/>
    </source>
</evidence>
<dbReference type="EMBL" id="GGEC01074215">
    <property type="protein sequence ID" value="MBX54699.1"/>
    <property type="molecule type" value="Transcribed_RNA"/>
</dbReference>
<sequence>MSISFPKWMCMLLFQFQAIHSTQSKRPGLLLIEKMVPTPRGNFPSSSLSMMPRLSRTA</sequence>
<reference evidence="2" key="1">
    <citation type="submission" date="2018-02" db="EMBL/GenBank/DDBJ databases">
        <title>Rhizophora mucronata_Transcriptome.</title>
        <authorList>
            <person name="Meera S.P."/>
            <person name="Sreeshan A."/>
            <person name="Augustine A."/>
        </authorList>
    </citation>
    <scope>NUCLEOTIDE SEQUENCE</scope>
    <source>
        <tissue evidence="2">Leaf</tissue>
    </source>
</reference>
<organism evidence="2">
    <name type="scientific">Rhizophora mucronata</name>
    <name type="common">Asiatic mangrove</name>
    <dbReference type="NCBI Taxonomy" id="61149"/>
    <lineage>
        <taxon>Eukaryota</taxon>
        <taxon>Viridiplantae</taxon>
        <taxon>Streptophyta</taxon>
        <taxon>Embryophyta</taxon>
        <taxon>Tracheophyta</taxon>
        <taxon>Spermatophyta</taxon>
        <taxon>Magnoliopsida</taxon>
        <taxon>eudicotyledons</taxon>
        <taxon>Gunneridae</taxon>
        <taxon>Pentapetalae</taxon>
        <taxon>rosids</taxon>
        <taxon>fabids</taxon>
        <taxon>Malpighiales</taxon>
        <taxon>Rhizophoraceae</taxon>
        <taxon>Rhizophora</taxon>
    </lineage>
</organism>
<name>A0A2P2PJ55_RHIMU</name>
<dbReference type="AlphaFoldDB" id="A0A2P2PJ55"/>
<keyword evidence="1" id="KW-0732">Signal</keyword>
<feature type="signal peptide" evidence="1">
    <location>
        <begin position="1"/>
        <end position="24"/>
    </location>
</feature>
<protein>
    <submittedName>
        <fullName evidence="2">Uncharacterized protein</fullName>
    </submittedName>
</protein>